<keyword evidence="1" id="KW-1133">Transmembrane helix</keyword>
<keyword evidence="1" id="KW-0472">Membrane</keyword>
<accession>Q5YFL5</accession>
<dbReference type="OrthoDB" id="11333at10239"/>
<dbReference type="Pfam" id="PF00020">
    <property type="entry name" value="TNFR_c6"/>
    <property type="match status" value="1"/>
</dbReference>
<protein>
    <recommendedName>
        <fullName evidence="2">TNFR-Cys domain-containing protein</fullName>
    </recommendedName>
</protein>
<evidence type="ECO:0000313" key="3">
    <source>
        <dbReference type="EMBL" id="AAS18065.1"/>
    </source>
</evidence>
<dbReference type="GeneID" id="3197028"/>
<dbReference type="GO" id="GO:0002720">
    <property type="term" value="P:positive regulation of cytokine production involved in immune response"/>
    <property type="evidence" value="ECO:0007669"/>
    <property type="project" value="TreeGrafter"/>
</dbReference>
<gene>
    <name evidence="3" type="ORF">ORF050L</name>
</gene>
<dbReference type="SUPFAM" id="SSF57586">
    <property type="entry name" value="TNF receptor-like"/>
    <property type="match status" value="1"/>
</dbReference>
<dbReference type="SMART" id="SM00208">
    <property type="entry name" value="TNFR"/>
    <property type="match status" value="4"/>
</dbReference>
<sequence>MLQTVVVLMTAVAVINAKIVCRGGEFRVTDILCCANCHAGTYVSRNCTLNTGTRCKTCPRATYMDAANGNFTCNPCGKCANNTIVSVECTPSTNTKCAHAEGYYCASRSPSGSCERAEKLVPCSVGYKTLKNGTETANYVCEKCGKGTYSTDGIVCRNHTTCSVWPIISPGTDVADFICVTSKIGLLICSVAIVIALSMCALVAGIIIAYRKTRPYFNIL</sequence>
<dbReference type="PROSITE" id="PS50050">
    <property type="entry name" value="TNFR_NGFR_2"/>
    <property type="match status" value="1"/>
</dbReference>
<organism evidence="3 4">
    <name type="scientific">Singapore grouper iridovirus</name>
    <dbReference type="NCBI Taxonomy" id="262968"/>
    <lineage>
        <taxon>Viruses</taxon>
        <taxon>Varidnaviria</taxon>
        <taxon>Bamfordvirae</taxon>
        <taxon>Nucleocytoviricota</taxon>
        <taxon>Megaviricetes</taxon>
        <taxon>Pimascovirales</taxon>
        <taxon>Pimascovirales incertae sedis</taxon>
        <taxon>Iridoviridae</taxon>
        <taxon>Alphairidovirinae</taxon>
        <taxon>Ranavirus</taxon>
        <taxon>Ranavirus epinephelus1</taxon>
    </lineage>
</organism>
<dbReference type="Proteomes" id="UP000172127">
    <property type="component" value="Segment"/>
</dbReference>
<dbReference type="KEGG" id="vg:3197028"/>
<feature type="domain" description="TNFR-Cys" evidence="2">
    <location>
        <begin position="57"/>
        <end position="97"/>
    </location>
</feature>
<keyword evidence="4" id="KW-1185">Reference proteome</keyword>
<dbReference type="Gene3D" id="2.10.50.10">
    <property type="entry name" value="Tumor Necrosis Factor Receptor, subunit A, domain 2"/>
    <property type="match status" value="3"/>
</dbReference>
<dbReference type="InterPro" id="IPR001368">
    <property type="entry name" value="TNFR/NGFR_Cys_rich_reg"/>
</dbReference>
<reference evidence="3 4" key="1">
    <citation type="journal article" date="2004" name="J. Virol.">
        <title>Functional genomics analysis of Singapore grouper iridovirus: complete sequence determination and proteomic analysis.</title>
        <authorList>
            <person name="Song W.J."/>
            <person name="Qin Q.W."/>
            <person name="Qiu J."/>
            <person name="Huang C.H."/>
            <person name="Wang F."/>
            <person name="Hew C.L."/>
        </authorList>
    </citation>
    <scope>NUCLEOTIDE SEQUENCE [LARGE SCALE GENOMIC DNA]</scope>
</reference>
<dbReference type="EMBL" id="AY521625">
    <property type="protein sequence ID" value="AAS18065.1"/>
    <property type="molecule type" value="Genomic_DNA"/>
</dbReference>
<dbReference type="PANTHER" id="PTHR46838">
    <property type="entry name" value="TUMOR NECROSIS FACTOR RECEPTOR SUPERFAMILY MEMBER 14"/>
    <property type="match status" value="1"/>
</dbReference>
<dbReference type="GO" id="GO:0050830">
    <property type="term" value="P:defense response to Gram-positive bacterium"/>
    <property type="evidence" value="ECO:0007669"/>
    <property type="project" value="TreeGrafter"/>
</dbReference>
<proteinExistence type="predicted"/>
<dbReference type="RefSeq" id="YP_164145.1">
    <property type="nucleotide sequence ID" value="NC_006549.1"/>
</dbReference>
<keyword evidence="1" id="KW-0812">Transmembrane</keyword>
<evidence type="ECO:0000259" key="2">
    <source>
        <dbReference type="PROSITE" id="PS50050"/>
    </source>
</evidence>
<dbReference type="GO" id="GO:0050829">
    <property type="term" value="P:defense response to Gram-negative bacterium"/>
    <property type="evidence" value="ECO:0007669"/>
    <property type="project" value="TreeGrafter"/>
</dbReference>
<dbReference type="PANTHER" id="PTHR46838:SF1">
    <property type="entry name" value="TUMOR NECROSIS FACTOR RECEPTOR SUPERFAMILY MEMBER 14"/>
    <property type="match status" value="1"/>
</dbReference>
<name>Q5YFL5_9VIRU</name>
<dbReference type="PROSITE" id="PS00652">
    <property type="entry name" value="TNFR_NGFR_1"/>
    <property type="match status" value="1"/>
</dbReference>
<evidence type="ECO:0000313" key="4">
    <source>
        <dbReference type="Proteomes" id="UP000172127"/>
    </source>
</evidence>
<feature type="transmembrane region" description="Helical" evidence="1">
    <location>
        <begin position="184"/>
        <end position="210"/>
    </location>
</feature>
<evidence type="ECO:0000256" key="1">
    <source>
        <dbReference type="SAM" id="Phobius"/>
    </source>
</evidence>